<accession>A0ABC9A1H9</accession>
<evidence type="ECO:0000256" key="3">
    <source>
        <dbReference type="ARBA" id="ARBA00022723"/>
    </source>
</evidence>
<dbReference type="PROSITE" id="PS50089">
    <property type="entry name" value="ZF_RING_2"/>
    <property type="match status" value="1"/>
</dbReference>
<comment type="catalytic activity">
    <reaction evidence="1">
        <text>S-ubiquitinyl-[E2 ubiquitin-conjugating enzyme]-L-cysteine + [acceptor protein]-L-lysine = [E2 ubiquitin-conjugating enzyme]-L-cysteine + N(6)-ubiquitinyl-[acceptor protein]-L-lysine.</text>
        <dbReference type="EC" id="2.3.2.27"/>
    </reaction>
</comment>
<dbReference type="GO" id="GO:0061630">
    <property type="term" value="F:ubiquitin protein ligase activity"/>
    <property type="evidence" value="ECO:0007669"/>
    <property type="project" value="UniProtKB-EC"/>
</dbReference>
<dbReference type="EMBL" id="OZ075112">
    <property type="protein sequence ID" value="CAL4970234.1"/>
    <property type="molecule type" value="Genomic_DNA"/>
</dbReference>
<comment type="similarity">
    <text evidence="6">Belongs to the RING-type zinc finger family. ATL subfamily.</text>
</comment>
<dbReference type="GO" id="GO:0008270">
    <property type="term" value="F:zinc ion binding"/>
    <property type="evidence" value="ECO:0007669"/>
    <property type="project" value="UniProtKB-KW"/>
</dbReference>
<dbReference type="Gene3D" id="3.30.40.10">
    <property type="entry name" value="Zinc/RING finger domain, C3HC4 (zinc finger)"/>
    <property type="match status" value="1"/>
</dbReference>
<dbReference type="EC" id="2.3.2.27" evidence="2"/>
<name>A0ABC9A1H9_9POAL</name>
<dbReference type="AlphaFoldDB" id="A0ABC9A1H9"/>
<dbReference type="FunFam" id="3.30.40.10:FF:000672">
    <property type="entry name" value="E3 ubiquitin-protein ligase ATL41"/>
    <property type="match status" value="1"/>
</dbReference>
<evidence type="ECO:0000313" key="11">
    <source>
        <dbReference type="EMBL" id="CAL4970234.1"/>
    </source>
</evidence>
<dbReference type="Pfam" id="PF13639">
    <property type="entry name" value="zf-RING_2"/>
    <property type="match status" value="1"/>
</dbReference>
<dbReference type="PANTHER" id="PTHR14155">
    <property type="entry name" value="RING FINGER DOMAIN-CONTAINING"/>
    <property type="match status" value="1"/>
</dbReference>
<reference evidence="11 12" key="2">
    <citation type="submission" date="2024-10" db="EMBL/GenBank/DDBJ databases">
        <authorList>
            <person name="Ryan C."/>
        </authorList>
    </citation>
    <scope>NUCLEOTIDE SEQUENCE [LARGE SCALE GENOMIC DNA]</scope>
</reference>
<keyword evidence="9" id="KW-1133">Transmembrane helix</keyword>
<gene>
    <name evidence="11" type="ORF">URODEC1_LOCUS49986</name>
</gene>
<keyword evidence="9" id="KW-0812">Transmembrane</keyword>
<dbReference type="InterPro" id="IPR001841">
    <property type="entry name" value="Znf_RING"/>
</dbReference>
<sequence>MLNLYPRHQLQLQASSVVDENDDYADADGYSAIYGYGIAVVCVTIFVFCVLVSTVTVWKALAFAAVAAALLGAAGCFAPKAWFHPSGGRRGEGAGAELVVVTVTAGGARPGYPCAQVKDAPPAFAFQCPTLEAAGGAGAEAEASAAAGCVVVCSVCLEDVRGGEMVRRVPACRHIFHVECIDMWLRSHRTCPMCRCEISPPEKVTLSEDDNVAAEEAAAPESSDDHDELPPV</sequence>
<protein>
    <recommendedName>
        <fullName evidence="2">RING-type E3 ubiquitin transferase</fullName>
        <ecNumber evidence="2">2.3.2.27</ecNumber>
    </recommendedName>
</protein>
<evidence type="ECO:0000256" key="9">
    <source>
        <dbReference type="SAM" id="Phobius"/>
    </source>
</evidence>
<evidence type="ECO:0000256" key="4">
    <source>
        <dbReference type="ARBA" id="ARBA00022771"/>
    </source>
</evidence>
<evidence type="ECO:0000256" key="1">
    <source>
        <dbReference type="ARBA" id="ARBA00000900"/>
    </source>
</evidence>
<keyword evidence="4 7" id="KW-0863">Zinc-finger</keyword>
<proteinExistence type="inferred from homology"/>
<keyword evidence="3" id="KW-0479">Metal-binding</keyword>
<feature type="transmembrane region" description="Helical" evidence="9">
    <location>
        <begin position="33"/>
        <end position="53"/>
    </location>
</feature>
<dbReference type="CDD" id="cd16461">
    <property type="entry name" value="RING-H2_EL5-like"/>
    <property type="match status" value="1"/>
</dbReference>
<evidence type="ECO:0000256" key="6">
    <source>
        <dbReference type="ARBA" id="ARBA00024209"/>
    </source>
</evidence>
<organism evidence="11 12">
    <name type="scientific">Urochloa decumbens</name>
    <dbReference type="NCBI Taxonomy" id="240449"/>
    <lineage>
        <taxon>Eukaryota</taxon>
        <taxon>Viridiplantae</taxon>
        <taxon>Streptophyta</taxon>
        <taxon>Embryophyta</taxon>
        <taxon>Tracheophyta</taxon>
        <taxon>Spermatophyta</taxon>
        <taxon>Magnoliopsida</taxon>
        <taxon>Liliopsida</taxon>
        <taxon>Poales</taxon>
        <taxon>Poaceae</taxon>
        <taxon>PACMAD clade</taxon>
        <taxon>Panicoideae</taxon>
        <taxon>Panicodae</taxon>
        <taxon>Paniceae</taxon>
        <taxon>Melinidinae</taxon>
        <taxon>Urochloa</taxon>
    </lineage>
</organism>
<keyword evidence="5" id="KW-0862">Zinc</keyword>
<dbReference type="InterPro" id="IPR053238">
    <property type="entry name" value="RING-H2_zinc_finger"/>
</dbReference>
<feature type="transmembrane region" description="Helical" evidence="9">
    <location>
        <begin position="60"/>
        <end position="82"/>
    </location>
</feature>
<dbReference type="Proteomes" id="UP001497457">
    <property type="component" value="Chromosome 2b"/>
</dbReference>
<evidence type="ECO:0000256" key="5">
    <source>
        <dbReference type="ARBA" id="ARBA00022833"/>
    </source>
</evidence>
<evidence type="ECO:0000256" key="2">
    <source>
        <dbReference type="ARBA" id="ARBA00012483"/>
    </source>
</evidence>
<evidence type="ECO:0000313" key="12">
    <source>
        <dbReference type="Proteomes" id="UP001497457"/>
    </source>
</evidence>
<dbReference type="InterPro" id="IPR013083">
    <property type="entry name" value="Znf_RING/FYVE/PHD"/>
</dbReference>
<dbReference type="SUPFAM" id="SSF57850">
    <property type="entry name" value="RING/U-box"/>
    <property type="match status" value="1"/>
</dbReference>
<dbReference type="SMART" id="SM00184">
    <property type="entry name" value="RING"/>
    <property type="match status" value="1"/>
</dbReference>
<feature type="domain" description="RING-type" evidence="10">
    <location>
        <begin position="153"/>
        <end position="195"/>
    </location>
</feature>
<evidence type="ECO:0000256" key="7">
    <source>
        <dbReference type="PROSITE-ProRule" id="PRU00175"/>
    </source>
</evidence>
<reference evidence="12" key="1">
    <citation type="submission" date="2024-06" db="EMBL/GenBank/DDBJ databases">
        <authorList>
            <person name="Ryan C."/>
        </authorList>
    </citation>
    <scope>NUCLEOTIDE SEQUENCE [LARGE SCALE GENOMIC DNA]</scope>
</reference>
<feature type="region of interest" description="Disordered" evidence="8">
    <location>
        <begin position="207"/>
        <end position="232"/>
    </location>
</feature>
<evidence type="ECO:0000256" key="8">
    <source>
        <dbReference type="SAM" id="MobiDB-lite"/>
    </source>
</evidence>
<feature type="compositionally biased region" description="Acidic residues" evidence="8">
    <location>
        <begin position="222"/>
        <end position="232"/>
    </location>
</feature>
<dbReference type="PANTHER" id="PTHR14155:SF628">
    <property type="entry name" value="RING-TYPE DOMAIN-CONTAINING PROTEIN"/>
    <property type="match status" value="1"/>
</dbReference>
<keyword evidence="12" id="KW-1185">Reference proteome</keyword>
<evidence type="ECO:0000259" key="10">
    <source>
        <dbReference type="PROSITE" id="PS50089"/>
    </source>
</evidence>
<keyword evidence="9" id="KW-0472">Membrane</keyword>